<comment type="caution">
    <text evidence="1">The sequence shown here is derived from an EMBL/GenBank/DDBJ whole genome shotgun (WGS) entry which is preliminary data.</text>
</comment>
<organism evidence="1 2">
    <name type="scientific">Rivihabitans pingtungensis</name>
    <dbReference type="NCBI Taxonomy" id="1054498"/>
    <lineage>
        <taxon>Bacteria</taxon>
        <taxon>Pseudomonadati</taxon>
        <taxon>Pseudomonadota</taxon>
        <taxon>Betaproteobacteria</taxon>
        <taxon>Neisseriales</taxon>
        <taxon>Aquaspirillaceae</taxon>
        <taxon>Rivihabitans</taxon>
    </lineage>
</organism>
<dbReference type="AlphaFoldDB" id="A0A318KD44"/>
<name>A0A318KD44_9NEIS</name>
<evidence type="ECO:0000313" key="1">
    <source>
        <dbReference type="EMBL" id="PXX74109.1"/>
    </source>
</evidence>
<sequence length="74" mass="8401">MQVTAELNETAKSAWCREHGFAPQELEQCRQSATQVLAAPEEARASRADTKADRQRIKTLSRELRCKDQALQMI</sequence>
<dbReference type="Proteomes" id="UP000247555">
    <property type="component" value="Unassembled WGS sequence"/>
</dbReference>
<dbReference type="OrthoDB" id="9765502at2"/>
<keyword evidence="2" id="KW-1185">Reference proteome</keyword>
<gene>
    <name evidence="1" type="ORF">DFR34_13310</name>
</gene>
<dbReference type="EMBL" id="QJKI01000033">
    <property type="protein sequence ID" value="PXX74109.1"/>
    <property type="molecule type" value="Genomic_DNA"/>
</dbReference>
<accession>A0A318KD44</accession>
<dbReference type="RefSeq" id="WP_110392107.1">
    <property type="nucleotide sequence ID" value="NZ_QJKI01000033.1"/>
</dbReference>
<reference evidence="1 2" key="1">
    <citation type="submission" date="2018-05" db="EMBL/GenBank/DDBJ databases">
        <title>Genomic Encyclopedia of Type Strains, Phase IV (KMG-IV): sequencing the most valuable type-strain genomes for metagenomic binning, comparative biology and taxonomic classification.</title>
        <authorList>
            <person name="Goeker M."/>
        </authorList>
    </citation>
    <scope>NUCLEOTIDE SEQUENCE [LARGE SCALE GENOMIC DNA]</scope>
    <source>
        <strain evidence="1 2">DSM 29661</strain>
    </source>
</reference>
<evidence type="ECO:0000313" key="2">
    <source>
        <dbReference type="Proteomes" id="UP000247555"/>
    </source>
</evidence>
<proteinExistence type="predicted"/>
<protein>
    <submittedName>
        <fullName evidence="1">Uncharacterized protein</fullName>
    </submittedName>
</protein>